<proteinExistence type="predicted"/>
<evidence type="ECO:0000313" key="1">
    <source>
        <dbReference type="EMBL" id="EUA17551.1"/>
    </source>
</evidence>
<reference evidence="1" key="1">
    <citation type="submission" date="2014-01" db="EMBL/GenBank/DDBJ databases">
        <authorList>
            <person name="Brown-Elliot B."/>
            <person name="Wallace R."/>
            <person name="Lenaerts A."/>
            <person name="Ordway D."/>
            <person name="DeGroote M.A."/>
            <person name="Parker T."/>
            <person name="Sizemore C."/>
            <person name="Tallon L.J."/>
            <person name="Sadzewicz L.K."/>
            <person name="Sengamalay N."/>
            <person name="Fraser C.M."/>
            <person name="Hine E."/>
            <person name="Shefchek K.A."/>
            <person name="Das S.P."/>
            <person name="Tettelin H."/>
        </authorList>
    </citation>
    <scope>NUCLEOTIDE SEQUENCE [LARGE SCALE GENOMIC DNA]</scope>
    <source>
        <strain evidence="1">4042</strain>
    </source>
</reference>
<gene>
    <name evidence="1" type="ORF">I553_10609</name>
</gene>
<organism evidence="1">
    <name type="scientific">Mycobacterium xenopi 4042</name>
    <dbReference type="NCBI Taxonomy" id="1299334"/>
    <lineage>
        <taxon>Bacteria</taxon>
        <taxon>Bacillati</taxon>
        <taxon>Actinomycetota</taxon>
        <taxon>Actinomycetes</taxon>
        <taxon>Mycobacteriales</taxon>
        <taxon>Mycobacteriaceae</taxon>
        <taxon>Mycobacterium</taxon>
    </lineage>
</organism>
<name>X7ZEU9_MYCXE</name>
<protein>
    <submittedName>
        <fullName evidence="1">Uncharacterized protein</fullName>
    </submittedName>
</protein>
<dbReference type="EMBL" id="JAOB01000076">
    <property type="protein sequence ID" value="EUA17551.1"/>
    <property type="molecule type" value="Genomic_DNA"/>
</dbReference>
<dbReference type="PATRIC" id="fig|1299334.3.peg.8107"/>
<sequence length="50" mass="5308">MWMPNVSEPAIADLRAELLSFKQASGAQWACAAVQLAGAVEALLEEAEGY</sequence>
<dbReference type="AlphaFoldDB" id="X7ZEU9"/>
<accession>X7ZEU9</accession>
<comment type="caution">
    <text evidence="1">The sequence shown here is derived from an EMBL/GenBank/DDBJ whole genome shotgun (WGS) entry which is preliminary data.</text>
</comment>